<evidence type="ECO:0000256" key="9">
    <source>
        <dbReference type="SAM" id="MobiDB-lite"/>
    </source>
</evidence>
<dbReference type="Proteomes" id="UP000186922">
    <property type="component" value="Unassembled WGS sequence"/>
</dbReference>
<protein>
    <submittedName>
        <fullName evidence="10">Uncharacterized protein</fullName>
    </submittedName>
</protein>
<keyword evidence="4" id="KW-0805">Transcription regulation</keyword>
<sequence>MGVPCGSGNFSHFHNSGRSHQSLETSEGSLDGRPVSVIPAVRGDTFACDDDGASSSSKPSSRRRDRKSTWKPYCQLTWQEKEWEEKERIRAERRRSQLVCPAPHNVSQFLMADQQESESTEEEDGNYVALDRGYAEEWAKVLSENLEKLSKDHLKVHAVEVEREVAELRRRLRILEHQKDTGRT</sequence>
<comment type="caution">
    <text evidence="10">The sequence shown here is derived from an EMBL/GenBank/DDBJ whole genome shotgun (WGS) entry which is preliminary data.</text>
</comment>
<comment type="subcellular location">
    <subcellularLocation>
        <location evidence="1">Nucleus</location>
    </subcellularLocation>
</comment>
<evidence type="ECO:0000256" key="7">
    <source>
        <dbReference type="ARBA" id="ARBA00023242"/>
    </source>
</evidence>
<feature type="region of interest" description="Disordered" evidence="9">
    <location>
        <begin position="1"/>
        <end position="69"/>
    </location>
</feature>
<dbReference type="PANTHER" id="PTHR13469">
    <property type="entry name" value="HEXAMETHYLENE BISACETAMIDE INDUCIBLE 1"/>
    <property type="match status" value="1"/>
</dbReference>
<proteinExistence type="inferred from homology"/>
<dbReference type="GO" id="GO:0000122">
    <property type="term" value="P:negative regulation of transcription by RNA polymerase II"/>
    <property type="evidence" value="ECO:0007669"/>
    <property type="project" value="InterPro"/>
</dbReference>
<dbReference type="EMBL" id="BDGG01000024">
    <property type="protein sequence ID" value="GAV09594.1"/>
    <property type="molecule type" value="Genomic_DNA"/>
</dbReference>
<dbReference type="PANTHER" id="PTHR13469:SF8">
    <property type="entry name" value="HEXIM P-TEFB COMPLEX SUBUNIT 1"/>
    <property type="match status" value="1"/>
</dbReference>
<reference evidence="10 11" key="1">
    <citation type="journal article" date="2016" name="Nat. Commun.">
        <title>Extremotolerant tardigrade genome and improved radiotolerance of human cultured cells by tardigrade-unique protein.</title>
        <authorList>
            <person name="Hashimoto T."/>
            <person name="Horikawa D.D."/>
            <person name="Saito Y."/>
            <person name="Kuwahara H."/>
            <person name="Kozuka-Hata H."/>
            <person name="Shin-I T."/>
            <person name="Minakuchi Y."/>
            <person name="Ohishi K."/>
            <person name="Motoyama A."/>
            <person name="Aizu T."/>
            <person name="Enomoto A."/>
            <person name="Kondo K."/>
            <person name="Tanaka S."/>
            <person name="Hara Y."/>
            <person name="Koshikawa S."/>
            <person name="Sagara H."/>
            <person name="Miura T."/>
            <person name="Yokobori S."/>
            <person name="Miyagawa K."/>
            <person name="Suzuki Y."/>
            <person name="Kubo T."/>
            <person name="Oyama M."/>
            <person name="Kohara Y."/>
            <person name="Fujiyama A."/>
            <person name="Arakawa K."/>
            <person name="Katayama T."/>
            <person name="Toyoda A."/>
            <person name="Kunieda T."/>
        </authorList>
    </citation>
    <scope>NUCLEOTIDE SEQUENCE [LARGE SCALE GENOMIC DNA]</scope>
    <source>
        <strain evidence="10 11">YOKOZUNA-1</strain>
    </source>
</reference>
<dbReference type="Pfam" id="PF15313">
    <property type="entry name" value="HEXIM"/>
    <property type="match status" value="1"/>
</dbReference>
<accession>A0A1D1WBK6</accession>
<keyword evidence="6" id="KW-0804">Transcription</keyword>
<comment type="similarity">
    <text evidence="2">Belongs to the HEXIM family.</text>
</comment>
<evidence type="ECO:0000256" key="2">
    <source>
        <dbReference type="ARBA" id="ARBA00008409"/>
    </source>
</evidence>
<evidence type="ECO:0000256" key="3">
    <source>
        <dbReference type="ARBA" id="ARBA00022491"/>
    </source>
</evidence>
<evidence type="ECO:0000313" key="11">
    <source>
        <dbReference type="Proteomes" id="UP000186922"/>
    </source>
</evidence>
<evidence type="ECO:0000256" key="5">
    <source>
        <dbReference type="ARBA" id="ARBA00023054"/>
    </source>
</evidence>
<dbReference type="GO" id="GO:0097322">
    <property type="term" value="F:7SK snRNA binding"/>
    <property type="evidence" value="ECO:0007669"/>
    <property type="project" value="TreeGrafter"/>
</dbReference>
<evidence type="ECO:0000256" key="4">
    <source>
        <dbReference type="ARBA" id="ARBA00023015"/>
    </source>
</evidence>
<dbReference type="GO" id="GO:0004861">
    <property type="term" value="F:cyclin-dependent protein serine/threonine kinase inhibitor activity"/>
    <property type="evidence" value="ECO:0007669"/>
    <property type="project" value="InterPro"/>
</dbReference>
<dbReference type="GO" id="GO:0005654">
    <property type="term" value="C:nucleoplasm"/>
    <property type="evidence" value="ECO:0007669"/>
    <property type="project" value="TreeGrafter"/>
</dbReference>
<evidence type="ECO:0000256" key="1">
    <source>
        <dbReference type="ARBA" id="ARBA00004123"/>
    </source>
</evidence>
<gene>
    <name evidence="10" type="primary">RvY_19100-1</name>
    <name evidence="10" type="synonym">RvY_19100.1</name>
    <name evidence="10" type="ORF">RvY_19100</name>
</gene>
<dbReference type="AlphaFoldDB" id="A0A1D1WBK6"/>
<keyword evidence="3" id="KW-0678">Repressor</keyword>
<evidence type="ECO:0000256" key="6">
    <source>
        <dbReference type="ARBA" id="ARBA00023163"/>
    </source>
</evidence>
<evidence type="ECO:0000313" key="10">
    <source>
        <dbReference type="EMBL" id="GAV09594.1"/>
    </source>
</evidence>
<keyword evidence="5 8" id="KW-0175">Coiled coil</keyword>
<keyword evidence="11" id="KW-1185">Reference proteome</keyword>
<evidence type="ECO:0000256" key="8">
    <source>
        <dbReference type="SAM" id="Coils"/>
    </source>
</evidence>
<dbReference type="GO" id="GO:0005737">
    <property type="term" value="C:cytoplasm"/>
    <property type="evidence" value="ECO:0007669"/>
    <property type="project" value="InterPro"/>
</dbReference>
<feature type="compositionally biased region" description="Polar residues" evidence="9">
    <location>
        <begin position="8"/>
        <end position="28"/>
    </location>
</feature>
<name>A0A1D1WBK6_RAMVA</name>
<organism evidence="10 11">
    <name type="scientific">Ramazzottius varieornatus</name>
    <name type="common">Water bear</name>
    <name type="synonym">Tardigrade</name>
    <dbReference type="NCBI Taxonomy" id="947166"/>
    <lineage>
        <taxon>Eukaryota</taxon>
        <taxon>Metazoa</taxon>
        <taxon>Ecdysozoa</taxon>
        <taxon>Tardigrada</taxon>
        <taxon>Eutardigrada</taxon>
        <taxon>Parachela</taxon>
        <taxon>Hypsibioidea</taxon>
        <taxon>Ramazzottiidae</taxon>
        <taxon>Ramazzottius</taxon>
    </lineage>
</organism>
<keyword evidence="7" id="KW-0539">Nucleus</keyword>
<dbReference type="InterPro" id="IPR024872">
    <property type="entry name" value="HEXIM"/>
</dbReference>
<feature type="coiled-coil region" evidence="8">
    <location>
        <begin position="151"/>
        <end position="178"/>
    </location>
</feature>